<dbReference type="InterPro" id="IPR002130">
    <property type="entry name" value="Cyclophilin-type_PPIase_dom"/>
</dbReference>
<comment type="caution">
    <text evidence="4">The sequence shown here is derived from an EMBL/GenBank/DDBJ whole genome shotgun (WGS) entry which is preliminary data.</text>
</comment>
<dbReference type="PRINTS" id="PR00153">
    <property type="entry name" value="CSAPPISMRASE"/>
</dbReference>
<feature type="compositionally biased region" description="Basic and acidic residues" evidence="2">
    <location>
        <begin position="57"/>
        <end position="66"/>
    </location>
</feature>
<comment type="function">
    <text evidence="1">PPIases accelerate the folding of proteins. It catalyzes the cis-trans isomerization of proline imidic peptide bonds in oligopeptides.</text>
</comment>
<dbReference type="PANTHER" id="PTHR11071:SF561">
    <property type="entry name" value="PEPTIDYL-PROLYL CIS-TRANS ISOMERASE D-RELATED"/>
    <property type="match status" value="1"/>
</dbReference>
<protein>
    <recommendedName>
        <fullName evidence="1">Peptidyl-prolyl cis-trans isomerase</fullName>
        <shortName evidence="1">PPIase</shortName>
        <ecNumber evidence="1">5.2.1.8</ecNumber>
    </recommendedName>
</protein>
<dbReference type="EMBL" id="JALLPJ020000867">
    <property type="protein sequence ID" value="KAL3780970.1"/>
    <property type="molecule type" value="Genomic_DNA"/>
</dbReference>
<dbReference type="PROSITE" id="PS50072">
    <property type="entry name" value="CSA_PPIASE_2"/>
    <property type="match status" value="1"/>
</dbReference>
<dbReference type="EC" id="5.2.1.8" evidence="1"/>
<keyword evidence="1" id="KW-0413">Isomerase</keyword>
<dbReference type="InterPro" id="IPR029000">
    <property type="entry name" value="Cyclophilin-like_dom_sf"/>
</dbReference>
<dbReference type="Proteomes" id="UP001530400">
    <property type="component" value="Unassembled WGS sequence"/>
</dbReference>
<dbReference type="PANTHER" id="PTHR11071">
    <property type="entry name" value="PEPTIDYL-PROLYL CIS-TRANS ISOMERASE"/>
    <property type="match status" value="1"/>
</dbReference>
<feature type="region of interest" description="Disordered" evidence="2">
    <location>
        <begin position="56"/>
        <end position="129"/>
    </location>
</feature>
<proteinExistence type="inferred from homology"/>
<dbReference type="AlphaFoldDB" id="A0ABD3NYH6"/>
<evidence type="ECO:0000313" key="4">
    <source>
        <dbReference type="EMBL" id="KAL3780970.1"/>
    </source>
</evidence>
<sequence>MGSQFFITLNKCLHLDGKHVAFGKVIEGMEVVREIAMVETENDRPSKMQRVVIVDCGEGRGKEMHNDSSSGDSLQSSDERHKKRKHKHKKRHKRNDEKKHRKHSKRHERDKDYGSSDESREHSKKKRRK</sequence>
<dbReference type="GO" id="GO:0003755">
    <property type="term" value="F:peptidyl-prolyl cis-trans isomerase activity"/>
    <property type="evidence" value="ECO:0007669"/>
    <property type="project" value="UniProtKB-UniRule"/>
</dbReference>
<feature type="compositionally biased region" description="Basic and acidic residues" evidence="2">
    <location>
        <begin position="107"/>
        <end position="121"/>
    </location>
</feature>
<keyword evidence="5" id="KW-1185">Reference proteome</keyword>
<dbReference type="Gene3D" id="2.40.100.10">
    <property type="entry name" value="Cyclophilin-like"/>
    <property type="match status" value="1"/>
</dbReference>
<evidence type="ECO:0000259" key="3">
    <source>
        <dbReference type="PROSITE" id="PS50072"/>
    </source>
</evidence>
<keyword evidence="1" id="KW-0697">Rotamase</keyword>
<gene>
    <name evidence="4" type="ORF">ACHAWO_013878</name>
</gene>
<evidence type="ECO:0000256" key="1">
    <source>
        <dbReference type="RuleBase" id="RU363019"/>
    </source>
</evidence>
<comment type="similarity">
    <text evidence="1">Belongs to the cyclophilin-type PPIase family.</text>
</comment>
<evidence type="ECO:0000313" key="5">
    <source>
        <dbReference type="Proteomes" id="UP001530400"/>
    </source>
</evidence>
<organism evidence="4 5">
    <name type="scientific">Cyclotella atomus</name>
    <dbReference type="NCBI Taxonomy" id="382360"/>
    <lineage>
        <taxon>Eukaryota</taxon>
        <taxon>Sar</taxon>
        <taxon>Stramenopiles</taxon>
        <taxon>Ochrophyta</taxon>
        <taxon>Bacillariophyta</taxon>
        <taxon>Coscinodiscophyceae</taxon>
        <taxon>Thalassiosirophycidae</taxon>
        <taxon>Stephanodiscales</taxon>
        <taxon>Stephanodiscaceae</taxon>
        <taxon>Cyclotella</taxon>
    </lineage>
</organism>
<dbReference type="Pfam" id="PF00160">
    <property type="entry name" value="Pro_isomerase"/>
    <property type="match status" value="1"/>
</dbReference>
<reference evidence="4 5" key="1">
    <citation type="submission" date="2024-10" db="EMBL/GenBank/DDBJ databases">
        <title>Updated reference genomes for cyclostephanoid diatoms.</title>
        <authorList>
            <person name="Roberts W.R."/>
            <person name="Alverson A.J."/>
        </authorList>
    </citation>
    <scope>NUCLEOTIDE SEQUENCE [LARGE SCALE GENOMIC DNA]</scope>
    <source>
        <strain evidence="4 5">AJA010-31</strain>
    </source>
</reference>
<dbReference type="SUPFAM" id="SSF50891">
    <property type="entry name" value="Cyclophilin-like"/>
    <property type="match status" value="1"/>
</dbReference>
<feature type="compositionally biased region" description="Basic residues" evidence="2">
    <location>
        <begin position="81"/>
        <end position="106"/>
    </location>
</feature>
<feature type="compositionally biased region" description="Low complexity" evidence="2">
    <location>
        <begin position="67"/>
        <end position="76"/>
    </location>
</feature>
<accession>A0ABD3NYH6</accession>
<evidence type="ECO:0000256" key="2">
    <source>
        <dbReference type="SAM" id="MobiDB-lite"/>
    </source>
</evidence>
<comment type="catalytic activity">
    <reaction evidence="1">
        <text>[protein]-peptidylproline (omega=180) = [protein]-peptidylproline (omega=0)</text>
        <dbReference type="Rhea" id="RHEA:16237"/>
        <dbReference type="Rhea" id="RHEA-COMP:10747"/>
        <dbReference type="Rhea" id="RHEA-COMP:10748"/>
        <dbReference type="ChEBI" id="CHEBI:83833"/>
        <dbReference type="ChEBI" id="CHEBI:83834"/>
        <dbReference type="EC" id="5.2.1.8"/>
    </reaction>
</comment>
<name>A0ABD3NYH6_9STRA</name>
<feature type="domain" description="PPIase cyclophilin-type" evidence="3">
    <location>
        <begin position="1"/>
        <end position="58"/>
    </location>
</feature>